<accession>A0A814AD62</accession>
<name>A0A814AD62_9BILA</name>
<keyword evidence="2" id="KW-1185">Reference proteome</keyword>
<sequence>MNKQKIQSKKSDIFVKKIHSSSKLVQYLENQTESNNEQNLKVVIDVKLDGIQNMKFLRLLIELSHEMKIVSSSLYPCLKTIESHLNGILKNGGYEFLYRALDGMMGKCKKYHQKVVRKNNDSSNKSKKKESIVSLTQQYLAEVTKTKATNEDEIDRFFKKTQVEYCPNYDVLGYWKEN</sequence>
<organism evidence="1 2">
    <name type="scientific">Brachionus calyciflorus</name>
    <dbReference type="NCBI Taxonomy" id="104777"/>
    <lineage>
        <taxon>Eukaryota</taxon>
        <taxon>Metazoa</taxon>
        <taxon>Spiralia</taxon>
        <taxon>Gnathifera</taxon>
        <taxon>Rotifera</taxon>
        <taxon>Eurotatoria</taxon>
        <taxon>Monogononta</taxon>
        <taxon>Pseudotrocha</taxon>
        <taxon>Ploima</taxon>
        <taxon>Brachionidae</taxon>
        <taxon>Brachionus</taxon>
    </lineage>
</organism>
<dbReference type="Proteomes" id="UP000663879">
    <property type="component" value="Unassembled WGS sequence"/>
</dbReference>
<reference evidence="1" key="1">
    <citation type="submission" date="2021-02" db="EMBL/GenBank/DDBJ databases">
        <authorList>
            <person name="Nowell W R."/>
        </authorList>
    </citation>
    <scope>NUCLEOTIDE SEQUENCE</scope>
    <source>
        <strain evidence="1">Ploen Becks lab</strain>
    </source>
</reference>
<dbReference type="EMBL" id="CAJNOC010002069">
    <property type="protein sequence ID" value="CAF0910550.1"/>
    <property type="molecule type" value="Genomic_DNA"/>
</dbReference>
<dbReference type="AlphaFoldDB" id="A0A814AD62"/>
<evidence type="ECO:0000313" key="1">
    <source>
        <dbReference type="EMBL" id="CAF0910550.1"/>
    </source>
</evidence>
<protein>
    <submittedName>
        <fullName evidence="1">Uncharacterized protein</fullName>
    </submittedName>
</protein>
<comment type="caution">
    <text evidence="1">The sequence shown here is derived from an EMBL/GenBank/DDBJ whole genome shotgun (WGS) entry which is preliminary data.</text>
</comment>
<evidence type="ECO:0000313" key="2">
    <source>
        <dbReference type="Proteomes" id="UP000663879"/>
    </source>
</evidence>
<gene>
    <name evidence="1" type="ORF">OXX778_LOCUS11879</name>
</gene>
<proteinExistence type="predicted"/>